<dbReference type="Proteomes" id="UP000254841">
    <property type="component" value="Unassembled WGS sequence"/>
</dbReference>
<reference evidence="1 3" key="1">
    <citation type="submission" date="2018-06" db="EMBL/GenBank/DDBJ databases">
        <authorList>
            <consortium name="Pathogen Informatics"/>
            <person name="Doyle S."/>
        </authorList>
    </citation>
    <scope>NUCLEOTIDE SEQUENCE [LARGE SCALE GENOMIC DNA]</scope>
    <source>
        <strain evidence="1 3">NCTC12410</strain>
    </source>
</reference>
<organism evidence="1 3">
    <name type="scientific">Helicobacter canis</name>
    <dbReference type="NCBI Taxonomy" id="29419"/>
    <lineage>
        <taxon>Bacteria</taxon>
        <taxon>Pseudomonadati</taxon>
        <taxon>Campylobacterota</taxon>
        <taxon>Epsilonproteobacteria</taxon>
        <taxon>Campylobacterales</taxon>
        <taxon>Helicobacteraceae</taxon>
        <taxon>Helicobacter</taxon>
    </lineage>
</organism>
<dbReference type="EMBL" id="UGHV01000001">
    <property type="protein sequence ID" value="STO96223.1"/>
    <property type="molecule type" value="Genomic_DNA"/>
</dbReference>
<name>A0A377J367_9HELI</name>
<dbReference type="EMBL" id="UGHV01000001">
    <property type="protein sequence ID" value="STO96288.1"/>
    <property type="molecule type" value="Genomic_DNA"/>
</dbReference>
<gene>
    <name evidence="1" type="ORF">NCTC12410_00032</name>
    <name evidence="2" type="ORF">NCTC12410_00097</name>
</gene>
<sequence>MCNLERLGLKVKTLEQHLNDDFQVEIIDQNGDVFVTLDSTQEAKAYLKELESMPKAWAQLDQLGFKKLKVRLKLDDVLSVCVAYLWLDRSGIVRIDEEWWEGRSQVENYIPSDWGWLISSYLRDFVRSLKNLDRAWRRERAVMCGGDMPYYLGGV</sequence>
<protein>
    <submittedName>
        <fullName evidence="1">Uncharacterized protein</fullName>
    </submittedName>
</protein>
<dbReference type="RefSeq" id="WP_115010599.1">
    <property type="nucleotide sequence ID" value="NZ_UGHV01000001.1"/>
</dbReference>
<proteinExistence type="predicted"/>
<evidence type="ECO:0000313" key="1">
    <source>
        <dbReference type="EMBL" id="STO96223.1"/>
    </source>
</evidence>
<accession>A0A377J367</accession>
<evidence type="ECO:0000313" key="3">
    <source>
        <dbReference type="Proteomes" id="UP000254841"/>
    </source>
</evidence>
<dbReference type="AlphaFoldDB" id="A0A377J367"/>
<evidence type="ECO:0000313" key="2">
    <source>
        <dbReference type="EMBL" id="STO96288.1"/>
    </source>
</evidence>